<name>A0A6C0LMM8_9ZZZZ</name>
<dbReference type="AlphaFoldDB" id="A0A6C0LMM8"/>
<organism evidence="1">
    <name type="scientific">viral metagenome</name>
    <dbReference type="NCBI Taxonomy" id="1070528"/>
    <lineage>
        <taxon>unclassified sequences</taxon>
        <taxon>metagenomes</taxon>
        <taxon>organismal metagenomes</taxon>
    </lineage>
</organism>
<dbReference type="EMBL" id="MN740509">
    <property type="protein sequence ID" value="QHU30512.1"/>
    <property type="molecule type" value="Genomic_DNA"/>
</dbReference>
<proteinExistence type="predicted"/>
<evidence type="ECO:0000313" key="1">
    <source>
        <dbReference type="EMBL" id="QHU30512.1"/>
    </source>
</evidence>
<accession>A0A6C0LMM8</accession>
<protein>
    <submittedName>
        <fullName evidence="1">Uncharacterized protein</fullName>
    </submittedName>
</protein>
<reference evidence="1" key="1">
    <citation type="journal article" date="2020" name="Nature">
        <title>Giant virus diversity and host interactions through global metagenomics.</title>
        <authorList>
            <person name="Schulz F."/>
            <person name="Roux S."/>
            <person name="Paez-Espino D."/>
            <person name="Jungbluth S."/>
            <person name="Walsh D.A."/>
            <person name="Denef V.J."/>
            <person name="McMahon K.D."/>
            <person name="Konstantinidis K.T."/>
            <person name="Eloe-Fadrosh E.A."/>
            <person name="Kyrpides N.C."/>
            <person name="Woyke T."/>
        </authorList>
    </citation>
    <scope>NUCLEOTIDE SEQUENCE</scope>
    <source>
        <strain evidence="1">GVMAG-M-3300027833-19</strain>
    </source>
</reference>
<sequence>MKVKFILYHEDMDIKFKSNGGKGQFNDTENLLYYLTKRTLDNIAKLYNIYFNALRYTHNSQYIRRIIHMYEYYKKKITSLYLSYKRERIHNIEVSITEELSRNELYYYS</sequence>